<evidence type="ECO:0000256" key="3">
    <source>
        <dbReference type="ARBA" id="ARBA00022692"/>
    </source>
</evidence>
<feature type="binding site" evidence="7">
    <location>
        <position position="19"/>
    </location>
    <ligand>
        <name>Ca(2+)</name>
        <dbReference type="ChEBI" id="CHEBI:29108"/>
    </ligand>
</feature>
<dbReference type="Pfam" id="PF05875">
    <property type="entry name" value="Ceramidase"/>
    <property type="match status" value="1"/>
</dbReference>
<proteinExistence type="inferred from homology"/>
<keyword evidence="3 9" id="KW-0812">Transmembrane</keyword>
<sequence>MSDKEYFWGPATSTIDWCEENYHVSPYLAEFFNTTTNLMFMFLSLFGIYNTIKNGFSSSFIIAYLGVMFVGFGSWCFHMTLQYEMQLLDELPMIYVASIMVWHIFKADPNHKKNYKLPLILAIYSAIITYSYLIIKNPVFHQVSYALLVFTIVFKSISLQLTVPSVNYEKSKLEKLLWFSALGFIVAFIVWNIDNQFCTYLRAWRHSVSFIMGSFSELHGWWHIGTGIKKSLSCKPNSNISKRSEPTTLSSIVNGSSKY</sequence>
<feature type="binding site" evidence="7">
    <location>
        <position position="21"/>
    </location>
    <ligand>
        <name>Ca(2+)</name>
        <dbReference type="ChEBI" id="CHEBI:29108"/>
    </ligand>
</feature>
<protein>
    <recommendedName>
        <fullName evidence="12">Alkaline ceramidase 3</fullName>
    </recommendedName>
</protein>
<dbReference type="GO" id="GO:0071602">
    <property type="term" value="P:phytosphingosine biosynthetic process"/>
    <property type="evidence" value="ECO:0007669"/>
    <property type="project" value="TreeGrafter"/>
</dbReference>
<evidence type="ECO:0000256" key="5">
    <source>
        <dbReference type="ARBA" id="ARBA00022989"/>
    </source>
</evidence>
<dbReference type="GO" id="GO:0005789">
    <property type="term" value="C:endoplasmic reticulum membrane"/>
    <property type="evidence" value="ECO:0007669"/>
    <property type="project" value="TreeGrafter"/>
</dbReference>
<keyword evidence="7" id="KW-0106">Calcium</keyword>
<feature type="binding site" evidence="8">
    <location>
        <position position="219"/>
    </location>
    <ligand>
        <name>Zn(2+)</name>
        <dbReference type="ChEBI" id="CHEBI:29105"/>
        <note>catalytic</note>
    </ligand>
</feature>
<feature type="transmembrane region" description="Helical" evidence="9">
    <location>
        <begin position="61"/>
        <end position="81"/>
    </location>
</feature>
<feature type="transmembrane region" description="Helical" evidence="9">
    <location>
        <begin position="147"/>
        <end position="164"/>
    </location>
</feature>
<dbReference type="Proteomes" id="UP000717996">
    <property type="component" value="Unassembled WGS sequence"/>
</dbReference>
<feature type="binding site" evidence="7">
    <location>
        <position position="16"/>
    </location>
    <ligand>
        <name>Ca(2+)</name>
        <dbReference type="ChEBI" id="CHEBI:29108"/>
    </ligand>
</feature>
<evidence type="ECO:0000256" key="6">
    <source>
        <dbReference type="ARBA" id="ARBA00023136"/>
    </source>
</evidence>
<reference evidence="10" key="1">
    <citation type="journal article" date="2020" name="Microb. Genom.">
        <title>Genetic diversity of clinical and environmental Mucorales isolates obtained from an investigation of mucormycosis cases among solid organ transplant recipients.</title>
        <authorList>
            <person name="Nguyen M.H."/>
            <person name="Kaul D."/>
            <person name="Muto C."/>
            <person name="Cheng S.J."/>
            <person name="Richter R.A."/>
            <person name="Bruno V.M."/>
            <person name="Liu G."/>
            <person name="Beyhan S."/>
            <person name="Sundermann A.J."/>
            <person name="Mounaud S."/>
            <person name="Pasculle A.W."/>
            <person name="Nierman W.C."/>
            <person name="Driscoll E."/>
            <person name="Cumbie R."/>
            <person name="Clancy C.J."/>
            <person name="Dupont C.L."/>
        </authorList>
    </citation>
    <scope>NUCLEOTIDE SEQUENCE</scope>
    <source>
        <strain evidence="10">GL16</strain>
    </source>
</reference>
<keyword evidence="5 9" id="KW-1133">Transmembrane helix</keyword>
<evidence type="ECO:0000256" key="2">
    <source>
        <dbReference type="ARBA" id="ARBA00009780"/>
    </source>
</evidence>
<keyword evidence="8" id="KW-0862">Zinc</keyword>
<evidence type="ECO:0008006" key="12">
    <source>
        <dbReference type="Google" id="ProtNLM"/>
    </source>
</evidence>
<comment type="similarity">
    <text evidence="2">Belongs to the alkaline ceramidase family.</text>
</comment>
<comment type="subcellular location">
    <subcellularLocation>
        <location evidence="1">Membrane</location>
        <topology evidence="1">Multi-pass membrane protein</topology>
    </subcellularLocation>
</comment>
<dbReference type="PANTHER" id="PTHR46187:SF3">
    <property type="entry name" value="ALKALINE CERAMIDASE 3"/>
    <property type="match status" value="1"/>
</dbReference>
<feature type="binding site" evidence="7">
    <location>
        <position position="17"/>
    </location>
    <ligand>
        <name>Ca(2+)</name>
        <dbReference type="ChEBI" id="CHEBI:29108"/>
    </ligand>
</feature>
<evidence type="ECO:0000313" key="10">
    <source>
        <dbReference type="EMBL" id="KAG1550982.1"/>
    </source>
</evidence>
<feature type="binding site" evidence="7">
    <location>
        <position position="30"/>
    </location>
    <ligand>
        <name>Ca(2+)</name>
        <dbReference type="ChEBI" id="CHEBI:29108"/>
    </ligand>
</feature>
<evidence type="ECO:0000256" key="1">
    <source>
        <dbReference type="ARBA" id="ARBA00004141"/>
    </source>
</evidence>
<feature type="transmembrane region" description="Helical" evidence="9">
    <location>
        <begin position="117"/>
        <end position="135"/>
    </location>
</feature>
<feature type="binding site" evidence="8">
    <location>
        <position position="223"/>
    </location>
    <ligand>
        <name>Zn(2+)</name>
        <dbReference type="ChEBI" id="CHEBI:29105"/>
        <note>catalytic</note>
    </ligand>
</feature>
<evidence type="ECO:0000256" key="7">
    <source>
        <dbReference type="PIRSR" id="PIRSR608901-1"/>
    </source>
</evidence>
<evidence type="ECO:0000256" key="8">
    <source>
        <dbReference type="PIRSR" id="PIRSR608901-2"/>
    </source>
</evidence>
<feature type="transmembrane region" description="Helical" evidence="9">
    <location>
        <begin position="31"/>
        <end position="49"/>
    </location>
</feature>
<organism evidence="10 11">
    <name type="scientific">Rhizopus oryzae</name>
    <name type="common">Mucormycosis agent</name>
    <name type="synonym">Rhizopus arrhizus var. delemar</name>
    <dbReference type="NCBI Taxonomy" id="64495"/>
    <lineage>
        <taxon>Eukaryota</taxon>
        <taxon>Fungi</taxon>
        <taxon>Fungi incertae sedis</taxon>
        <taxon>Mucoromycota</taxon>
        <taxon>Mucoromycotina</taxon>
        <taxon>Mucoromycetes</taxon>
        <taxon>Mucorales</taxon>
        <taxon>Mucorineae</taxon>
        <taxon>Rhizopodaceae</taxon>
        <taxon>Rhizopus</taxon>
    </lineage>
</organism>
<name>A0A9P6YKM4_RHIOR</name>
<feature type="transmembrane region" description="Helical" evidence="9">
    <location>
        <begin position="176"/>
        <end position="193"/>
    </location>
</feature>
<feature type="binding site" evidence="8">
    <location>
        <position position="78"/>
    </location>
    <ligand>
        <name>Zn(2+)</name>
        <dbReference type="ChEBI" id="CHEBI:29105"/>
        <note>catalytic</note>
    </ligand>
</feature>
<dbReference type="GO" id="GO:0006672">
    <property type="term" value="P:ceramide metabolic process"/>
    <property type="evidence" value="ECO:0007669"/>
    <property type="project" value="InterPro"/>
</dbReference>
<dbReference type="GO" id="GO:0016811">
    <property type="term" value="F:hydrolase activity, acting on carbon-nitrogen (but not peptide) bonds, in linear amides"/>
    <property type="evidence" value="ECO:0007669"/>
    <property type="project" value="InterPro"/>
</dbReference>
<keyword evidence="4" id="KW-0378">Hydrolase</keyword>
<evidence type="ECO:0000256" key="9">
    <source>
        <dbReference type="SAM" id="Phobius"/>
    </source>
</evidence>
<evidence type="ECO:0000256" key="4">
    <source>
        <dbReference type="ARBA" id="ARBA00022801"/>
    </source>
</evidence>
<dbReference type="EMBL" id="JAANIT010000175">
    <property type="protein sequence ID" value="KAG1550982.1"/>
    <property type="molecule type" value="Genomic_DNA"/>
</dbReference>
<comment type="cofactor">
    <cofactor evidence="8">
        <name>Zn(2+)</name>
        <dbReference type="ChEBI" id="CHEBI:29105"/>
    </cofactor>
</comment>
<evidence type="ECO:0000313" key="11">
    <source>
        <dbReference type="Proteomes" id="UP000717996"/>
    </source>
</evidence>
<comment type="caution">
    <text evidence="10">The sequence shown here is derived from an EMBL/GenBank/DDBJ whole genome shotgun (WGS) entry which is preliminary data.</text>
</comment>
<gene>
    <name evidence="10" type="ORF">G6F51_002119</name>
</gene>
<dbReference type="GO" id="GO:0046872">
    <property type="term" value="F:metal ion binding"/>
    <property type="evidence" value="ECO:0007669"/>
    <property type="project" value="UniProtKB-KW"/>
</dbReference>
<keyword evidence="7" id="KW-0479">Metal-binding</keyword>
<accession>A0A9P6YKM4</accession>
<dbReference type="PANTHER" id="PTHR46187">
    <property type="entry name" value="ALKALINE CERAMIDASE 3"/>
    <property type="match status" value="1"/>
</dbReference>
<keyword evidence="6 9" id="KW-0472">Membrane</keyword>
<dbReference type="InterPro" id="IPR008901">
    <property type="entry name" value="ACER"/>
</dbReference>
<dbReference type="AlphaFoldDB" id="A0A9P6YKM4"/>